<dbReference type="Proteomes" id="UP000179807">
    <property type="component" value="Unassembled WGS sequence"/>
</dbReference>
<gene>
    <name evidence="2" type="ORF">TRFO_34913</name>
</gene>
<evidence type="ECO:0000313" key="2">
    <source>
        <dbReference type="EMBL" id="OHS98637.1"/>
    </source>
</evidence>
<dbReference type="GO" id="GO:0019888">
    <property type="term" value="F:protein phosphatase regulator activity"/>
    <property type="evidence" value="ECO:0007669"/>
    <property type="project" value="InterPro"/>
</dbReference>
<dbReference type="Pfam" id="PF01603">
    <property type="entry name" value="B56"/>
    <property type="match status" value="1"/>
</dbReference>
<evidence type="ECO:0000313" key="3">
    <source>
        <dbReference type="Proteomes" id="UP000179807"/>
    </source>
</evidence>
<dbReference type="RefSeq" id="XP_068351774.1">
    <property type="nucleotide sequence ID" value="XM_068509948.1"/>
</dbReference>
<proteinExistence type="predicted"/>
<dbReference type="InterPro" id="IPR011989">
    <property type="entry name" value="ARM-like"/>
</dbReference>
<dbReference type="PANTHER" id="PTHR10257">
    <property type="entry name" value="SERINE/THREONINE PROTEIN PHOSPHATASE 2A PP2A REGULATORY SUBUNIT B"/>
    <property type="match status" value="1"/>
</dbReference>
<evidence type="ECO:0008006" key="4">
    <source>
        <dbReference type="Google" id="ProtNLM"/>
    </source>
</evidence>
<name>A0A1J4JM81_9EUKA</name>
<reference evidence="2" key="1">
    <citation type="submission" date="2016-10" db="EMBL/GenBank/DDBJ databases">
        <authorList>
            <person name="Benchimol M."/>
            <person name="Almeida L.G."/>
            <person name="Vasconcelos A.T."/>
            <person name="Perreira-Neves A."/>
            <person name="Rosa I.A."/>
            <person name="Tasca T."/>
            <person name="Bogo M.R."/>
            <person name="de Souza W."/>
        </authorList>
    </citation>
    <scope>NUCLEOTIDE SEQUENCE [LARGE SCALE GENOMIC DNA]</scope>
    <source>
        <strain evidence="2">K</strain>
    </source>
</reference>
<dbReference type="InterPro" id="IPR016024">
    <property type="entry name" value="ARM-type_fold"/>
</dbReference>
<dbReference type="GO" id="GO:0007165">
    <property type="term" value="P:signal transduction"/>
    <property type="evidence" value="ECO:0007669"/>
    <property type="project" value="InterPro"/>
</dbReference>
<feature type="region of interest" description="Disordered" evidence="1">
    <location>
        <begin position="1"/>
        <end position="21"/>
    </location>
</feature>
<dbReference type="GO" id="GO:0000159">
    <property type="term" value="C:protein phosphatase type 2A complex"/>
    <property type="evidence" value="ECO:0007669"/>
    <property type="project" value="InterPro"/>
</dbReference>
<dbReference type="PANTHER" id="PTHR10257:SF3">
    <property type="entry name" value="SERINE_THREONINE-PROTEIN PHOSPHATASE 2A 56 KDA REGULATORY SUBUNIT GAMMA ISOFORM"/>
    <property type="match status" value="1"/>
</dbReference>
<comment type="caution">
    <text evidence="2">The sequence shown here is derived from an EMBL/GenBank/DDBJ whole genome shotgun (WGS) entry which is preliminary data.</text>
</comment>
<accession>A0A1J4JM81</accession>
<dbReference type="EMBL" id="MLAK01001043">
    <property type="protein sequence ID" value="OHS98637.1"/>
    <property type="molecule type" value="Genomic_DNA"/>
</dbReference>
<keyword evidence="3" id="KW-1185">Reference proteome</keyword>
<dbReference type="SUPFAM" id="SSF48371">
    <property type="entry name" value="ARM repeat"/>
    <property type="match status" value="2"/>
</dbReference>
<organism evidence="2 3">
    <name type="scientific">Tritrichomonas foetus</name>
    <dbReference type="NCBI Taxonomy" id="1144522"/>
    <lineage>
        <taxon>Eukaryota</taxon>
        <taxon>Metamonada</taxon>
        <taxon>Parabasalia</taxon>
        <taxon>Tritrichomonadida</taxon>
        <taxon>Tritrichomonadidae</taxon>
        <taxon>Tritrichomonas</taxon>
    </lineage>
</organism>
<evidence type="ECO:0000256" key="1">
    <source>
        <dbReference type="SAM" id="MobiDB-lite"/>
    </source>
</evidence>
<dbReference type="Gene3D" id="1.25.10.10">
    <property type="entry name" value="Leucine-rich Repeat Variant"/>
    <property type="match status" value="1"/>
</dbReference>
<protein>
    <recommendedName>
        <fullName evidence="4">Phosphoprotein phosphatase</fullName>
    </recommendedName>
</protein>
<sequence>MNKTRCPPLHQGPSNAKAKPYHRKTISLPALKKEGGLNLVNKLKKPNIKPQTVAKSDNDNVTYSKICFCSIKNSKYCNDGFNNQKLNGISHSKSKSASTLKLQSNADFFEPQKLDIDFRKDDSKQQFHNISNENFNFNLKDFDNNRPNEFISLFNEKCHQCENVFDITEKNAKNRENKNKVVSQLIKSLTFPTLVRKITKNEVEAAISVFSTNIFREYPPISSFPPSILFDRIESFHDEAWPQFELIFIFLLKIITATHIDSKTLNLAVPSEFVKKLFSCFASPDDRERKATVDLVYSIACRLPDMCGNIFSHIKNALFKSINCEPVYKLSNPQNHKGKITSKFNSCSNIHNYSNFWNTRQVYQFRDNYGNFTEDIRNDDDQKNQFYKNYDYYGIPQILELMSKMAVSIPQFSFIKMDSVILIEPFMCLHELNSFGSFQQQLFTCVEMILTLNNHYVDSFMLFLVNHFPIASQKKQILFLNEIECIVSKFFTFISPYSTLRLLTLISSLFSCPCVDISVKSFSCLFESGFTFLINQFYSQIAPVLFFKAKHAAKHHWDESVRVLSVAFLQELSKMNPNLFNNIISNKDNLSSCHKNEIVKANWDLIKEMAQMNEKPQLFEQNEKKKMK</sequence>
<dbReference type="AlphaFoldDB" id="A0A1J4JM81"/>
<dbReference type="InterPro" id="IPR002554">
    <property type="entry name" value="PP2A_B56"/>
</dbReference>
<dbReference type="GeneID" id="94844652"/>
<dbReference type="VEuPathDB" id="TrichDB:TRFO_34913"/>